<reference evidence="2" key="1">
    <citation type="journal article" date="2019" name="Int. J. Syst. Evol. Microbiol.">
        <title>The Global Catalogue of Microorganisms (GCM) 10K type strain sequencing project: providing services to taxonomists for standard genome sequencing and annotation.</title>
        <authorList>
            <consortium name="The Broad Institute Genomics Platform"/>
            <consortium name="The Broad Institute Genome Sequencing Center for Infectious Disease"/>
            <person name="Wu L."/>
            <person name="Ma J."/>
        </authorList>
    </citation>
    <scope>NUCLEOTIDE SEQUENCE [LARGE SCALE GENOMIC DNA]</scope>
    <source>
        <strain evidence="2">KCTC 52298</strain>
    </source>
</reference>
<comment type="caution">
    <text evidence="1">The sequence shown here is derived from an EMBL/GenBank/DDBJ whole genome shotgun (WGS) entry which is preliminary data.</text>
</comment>
<accession>A0ABW5L3S8</accession>
<dbReference type="EMBL" id="JBHULD010000014">
    <property type="protein sequence ID" value="MFD2555812.1"/>
    <property type="molecule type" value="Genomic_DNA"/>
</dbReference>
<proteinExistence type="predicted"/>
<evidence type="ECO:0000313" key="2">
    <source>
        <dbReference type="Proteomes" id="UP001597440"/>
    </source>
</evidence>
<name>A0ABW5L3S8_9SPHI</name>
<dbReference type="Gene3D" id="3.20.160.10">
    <property type="entry name" value="vpa0580 domain like"/>
    <property type="match status" value="1"/>
</dbReference>
<gene>
    <name evidence="1" type="ORF">ACFSQW_15535</name>
</gene>
<keyword evidence="2" id="KW-1185">Reference proteome</keyword>
<dbReference type="Proteomes" id="UP001597440">
    <property type="component" value="Unassembled WGS sequence"/>
</dbReference>
<dbReference type="Pfam" id="PF08888">
    <property type="entry name" value="HopJ"/>
    <property type="match status" value="1"/>
</dbReference>
<protein>
    <submittedName>
        <fullName evidence="1">HopJ type III effector protein</fullName>
    </submittedName>
</protein>
<sequence>MKELELRKLLETEVIQFSAVLDLIQREYNYIPTAFKNGDIANSKDENQGSARVLFLGALHGLSKEQTLHLFGEHYRSVLNSPMGTDHQNIRQFIAYGWSAVFFEGDALLEK</sequence>
<dbReference type="InterPro" id="IPR014984">
    <property type="entry name" value="HopJ"/>
</dbReference>
<dbReference type="RefSeq" id="WP_210354105.1">
    <property type="nucleotide sequence ID" value="NZ_JAEQMU010000001.1"/>
</dbReference>
<organism evidence="1 2">
    <name type="scientific">Sphingobacterium tabacisoli</name>
    <dbReference type="NCBI Taxonomy" id="2044855"/>
    <lineage>
        <taxon>Bacteria</taxon>
        <taxon>Pseudomonadati</taxon>
        <taxon>Bacteroidota</taxon>
        <taxon>Sphingobacteriia</taxon>
        <taxon>Sphingobacteriales</taxon>
        <taxon>Sphingobacteriaceae</taxon>
        <taxon>Sphingobacterium</taxon>
    </lineage>
</organism>
<dbReference type="InterPro" id="IPR038604">
    <property type="entry name" value="HopJ_sf"/>
</dbReference>
<evidence type="ECO:0000313" key="1">
    <source>
        <dbReference type="EMBL" id="MFD2555812.1"/>
    </source>
</evidence>